<sequence>MYVFKTFLLLILCSLTATGQAQDNPKFDLTRWHVKPGQQQALIDALEKVDGKYAAASNRGWDFYRYEDNTLEVITPIRDYAELDRLEAQFDFARASITDEEAKAIYDPASVAQIVTGTESMLIEKHLDMSYTPAGEEGMEGKMNALRLDRFVYDFANTPKIFEHGKKLVDMMRKAGSPVHMNFVTMDYGDGQTFEVEYLGTDRADLDRRLAEAEKLLAGPEMEAWGKTATEISKRVSSTFGTKVTTLGREAKPPTNQLFVVANEQLLPGKEANYEATNEAANQLLRAGNADLYWTTSIQDNGMARHFIPIQQMSDIDRVYEQMRKRNYQLTPAQMKKTMASFDGQKSSSHLSVMRNHVDYAFLSDKIDVTSATPVYKIQAFDYKPEDGKKVMAFLEKTKTMLTEAGGGSPYQVWSYDMGGPDNRVFVVDYGKDKASVDAAIDADMKKMGKDLDGWMQELTSLLTEVEVTYGRTSAAASYWPEAKVK</sequence>
<gene>
    <name evidence="2" type="ORF">GGR27_003589</name>
</gene>
<keyword evidence="3" id="KW-1185">Reference proteome</keyword>
<accession>A0ABX0XG01</accession>
<dbReference type="RefSeq" id="WP_168039748.1">
    <property type="nucleotide sequence ID" value="NZ_JAATJH010000008.1"/>
</dbReference>
<proteinExistence type="predicted"/>
<reference evidence="2 3" key="1">
    <citation type="submission" date="2020-03" db="EMBL/GenBank/DDBJ databases">
        <title>Genomic Encyclopedia of Type Strains, Phase IV (KMG-IV): sequencing the most valuable type-strain genomes for metagenomic binning, comparative biology and taxonomic classification.</title>
        <authorList>
            <person name="Goeker M."/>
        </authorList>
    </citation>
    <scope>NUCLEOTIDE SEQUENCE [LARGE SCALE GENOMIC DNA]</scope>
    <source>
        <strain evidence="2 3">DSM 105096</strain>
    </source>
</reference>
<evidence type="ECO:0000313" key="3">
    <source>
        <dbReference type="Proteomes" id="UP000770785"/>
    </source>
</evidence>
<evidence type="ECO:0000256" key="1">
    <source>
        <dbReference type="SAM" id="SignalP"/>
    </source>
</evidence>
<dbReference type="Proteomes" id="UP000770785">
    <property type="component" value="Unassembled WGS sequence"/>
</dbReference>
<feature type="chain" id="PRO_5047229504" evidence="1">
    <location>
        <begin position="22"/>
        <end position="486"/>
    </location>
</feature>
<comment type="caution">
    <text evidence="2">The sequence shown here is derived from an EMBL/GenBank/DDBJ whole genome shotgun (WGS) entry which is preliminary data.</text>
</comment>
<name>A0ABX0XG01_9BACT</name>
<dbReference type="EMBL" id="JAATJH010000008">
    <property type="protein sequence ID" value="NJC28070.1"/>
    <property type="molecule type" value="Genomic_DNA"/>
</dbReference>
<evidence type="ECO:0000313" key="2">
    <source>
        <dbReference type="EMBL" id="NJC28070.1"/>
    </source>
</evidence>
<organism evidence="2 3">
    <name type="scientific">Neolewinella antarctica</name>
    <dbReference type="NCBI Taxonomy" id="442734"/>
    <lineage>
        <taxon>Bacteria</taxon>
        <taxon>Pseudomonadati</taxon>
        <taxon>Bacteroidota</taxon>
        <taxon>Saprospiria</taxon>
        <taxon>Saprospirales</taxon>
        <taxon>Lewinellaceae</taxon>
        <taxon>Neolewinella</taxon>
    </lineage>
</organism>
<protein>
    <submittedName>
        <fullName evidence="2">Uncharacterized protein</fullName>
    </submittedName>
</protein>
<keyword evidence="1" id="KW-0732">Signal</keyword>
<feature type="signal peptide" evidence="1">
    <location>
        <begin position="1"/>
        <end position="21"/>
    </location>
</feature>